<dbReference type="InterPro" id="IPR029058">
    <property type="entry name" value="AB_hydrolase_fold"/>
</dbReference>
<accession>A0ABZ2K1L2</accession>
<dbReference type="Pfam" id="PF03583">
    <property type="entry name" value="LIP"/>
    <property type="match status" value="1"/>
</dbReference>
<dbReference type="RefSeq" id="WP_394841872.1">
    <property type="nucleotide sequence ID" value="NZ_CP089982.1"/>
</dbReference>
<dbReference type="EMBL" id="CP089982">
    <property type="protein sequence ID" value="WXA91253.1"/>
    <property type="molecule type" value="Genomic_DNA"/>
</dbReference>
<sequence length="407" mass="43111">MKTTQLCTALMTMLLASLTSLAMTERHAAAATPPSQDAFYTAPAAMPSVPSGTILASRPVTLALPLAVKAWQLKYATTDEHDRPVVAIATLVVPILPYLGTRPLLSYNVAIDSLSIDCNPSYVMQGGVVTPSTSANFGTALEMANVVLALKTGWAVVVPDHEGLAMNFTVGPMSGHAVLDGIRAARSYTEAHLHDAPLTMWGYSGGAQATMWAAELAPSYAPELRFKGIAAGGVPVDLVSILRYVGGTYMSGIAAGGVMGQADAYPEYNAHRFLNAAGRKLRADVRKQCIGDLLTNYAFKNLSDYSIVPDLAGEPDVQAIAANSRLGGRKPAGPLYIYHGYWDQAIPYRDVEGLVDGYCQRGVPVTFNVDQLNHVTDHFAYAALGIPGAFAYLQAAVAGFVAPSTCR</sequence>
<dbReference type="InterPro" id="IPR005152">
    <property type="entry name" value="Lipase_secreted"/>
</dbReference>
<dbReference type="PANTHER" id="PTHR34853:SF1">
    <property type="entry name" value="LIPASE 5"/>
    <property type="match status" value="1"/>
</dbReference>
<evidence type="ECO:0000313" key="3">
    <source>
        <dbReference type="Proteomes" id="UP001379533"/>
    </source>
</evidence>
<dbReference type="PIRSF" id="PIRSF029171">
    <property type="entry name" value="Esterase_LipA"/>
    <property type="match status" value="1"/>
</dbReference>
<evidence type="ECO:0000313" key="2">
    <source>
        <dbReference type="EMBL" id="WXA91253.1"/>
    </source>
</evidence>
<organism evidence="2 3">
    <name type="scientific">Pendulispora brunnea</name>
    <dbReference type="NCBI Taxonomy" id="2905690"/>
    <lineage>
        <taxon>Bacteria</taxon>
        <taxon>Pseudomonadati</taxon>
        <taxon>Myxococcota</taxon>
        <taxon>Myxococcia</taxon>
        <taxon>Myxococcales</taxon>
        <taxon>Sorangiineae</taxon>
        <taxon>Pendulisporaceae</taxon>
        <taxon>Pendulispora</taxon>
    </lineage>
</organism>
<proteinExistence type="predicted"/>
<keyword evidence="3" id="KW-1185">Reference proteome</keyword>
<dbReference type="Proteomes" id="UP001379533">
    <property type="component" value="Chromosome"/>
</dbReference>
<dbReference type="Gene3D" id="1.10.260.130">
    <property type="match status" value="1"/>
</dbReference>
<keyword evidence="1" id="KW-0732">Signal</keyword>
<dbReference type="SUPFAM" id="SSF53474">
    <property type="entry name" value="alpha/beta-Hydrolases"/>
    <property type="match status" value="1"/>
</dbReference>
<name>A0ABZ2K1L2_9BACT</name>
<feature type="signal peptide" evidence="1">
    <location>
        <begin position="1"/>
        <end position="22"/>
    </location>
</feature>
<dbReference type="PANTHER" id="PTHR34853">
    <property type="match status" value="1"/>
</dbReference>
<dbReference type="Gene3D" id="3.40.50.1820">
    <property type="entry name" value="alpha/beta hydrolase"/>
    <property type="match status" value="1"/>
</dbReference>
<feature type="chain" id="PRO_5046252776" evidence="1">
    <location>
        <begin position="23"/>
        <end position="407"/>
    </location>
</feature>
<gene>
    <name evidence="2" type="ORF">LZC95_32955</name>
</gene>
<protein>
    <submittedName>
        <fullName evidence="2">Lipase family protein</fullName>
    </submittedName>
</protein>
<evidence type="ECO:0000256" key="1">
    <source>
        <dbReference type="SAM" id="SignalP"/>
    </source>
</evidence>
<reference evidence="2 3" key="1">
    <citation type="submission" date="2021-12" db="EMBL/GenBank/DDBJ databases">
        <title>Discovery of the Pendulisporaceae a myxobacterial family with distinct sporulation behavior and unique specialized metabolism.</title>
        <authorList>
            <person name="Garcia R."/>
            <person name="Popoff A."/>
            <person name="Bader C.D."/>
            <person name="Loehr J."/>
            <person name="Walesch S."/>
            <person name="Walt C."/>
            <person name="Boldt J."/>
            <person name="Bunk B."/>
            <person name="Haeckl F.J.F.P.J."/>
            <person name="Gunesch A.P."/>
            <person name="Birkelbach J."/>
            <person name="Nuebel U."/>
            <person name="Pietschmann T."/>
            <person name="Bach T."/>
            <person name="Mueller R."/>
        </authorList>
    </citation>
    <scope>NUCLEOTIDE SEQUENCE [LARGE SCALE GENOMIC DNA]</scope>
    <source>
        <strain evidence="2 3">MSr12523</strain>
    </source>
</reference>